<dbReference type="InterPro" id="IPR037518">
    <property type="entry name" value="MPN"/>
</dbReference>
<dbReference type="GO" id="GO:0008237">
    <property type="term" value="F:metallopeptidase activity"/>
    <property type="evidence" value="ECO:0007669"/>
    <property type="project" value="InterPro"/>
</dbReference>
<evidence type="ECO:0000313" key="5">
    <source>
        <dbReference type="EMBL" id="LAC25962.1"/>
    </source>
</evidence>
<evidence type="ECO:0000259" key="4">
    <source>
        <dbReference type="PROSITE" id="PS50249"/>
    </source>
</evidence>
<proteinExistence type="evidence at transcript level"/>
<comment type="similarity">
    <text evidence="1 3">Belongs to the peptidase M67A family. CSN6 subfamily.</text>
</comment>
<dbReference type="InterPro" id="IPR000555">
    <property type="entry name" value="JAMM/MPN+_dom"/>
</dbReference>
<dbReference type="PANTHER" id="PTHR10540">
    <property type="entry name" value="EUKARYOTIC TRANSLATION INITIATION FACTOR 3 SUBUNIT F-RELATED"/>
    <property type="match status" value="1"/>
</dbReference>
<accession>A0A6A7G6W6</accession>
<sequence>MAVKLDVRLHPLVILNIADHHARRNVEDDTKDEHVRVIGAIFGVQTGRTVEIVNSFEITFKYLNPTEIEIKEDFLKADTELYKKVYPHHECLGWYTTASEVSETDYLLHKKFMDFNESPLLLMLNPELKYGAKELPINIFESEVHMVNDVPKVEFVDVGFAVITEEAERITVDHVVKVVDDDATASVVTPRFMGIRESVLSLKQRLQILHRYLCDVKAGKVPADQTILRAIKTVCNRLPTMDSPKFKHDFLREYTDALLITYLASMTKGTHQMNQLVEKFSLAYERPVRAGRDFF</sequence>
<organism evidence="5">
    <name type="scientific">Hirondellea gigas</name>
    <dbReference type="NCBI Taxonomy" id="1518452"/>
    <lineage>
        <taxon>Eukaryota</taxon>
        <taxon>Metazoa</taxon>
        <taxon>Ecdysozoa</taxon>
        <taxon>Arthropoda</taxon>
        <taxon>Crustacea</taxon>
        <taxon>Multicrustacea</taxon>
        <taxon>Malacostraca</taxon>
        <taxon>Eumalacostraca</taxon>
        <taxon>Peracarida</taxon>
        <taxon>Amphipoda</taxon>
        <taxon>Amphilochidea</taxon>
        <taxon>Lysianassida</taxon>
        <taxon>Lysianassidira</taxon>
        <taxon>Lysianassoidea</taxon>
        <taxon>Lysianassidae</taxon>
        <taxon>Hirondellea</taxon>
    </lineage>
</organism>
<comment type="subcellular location">
    <subcellularLocation>
        <location evidence="3">Cytoplasm</location>
    </subcellularLocation>
    <subcellularLocation>
        <location evidence="3">Nucleus</location>
    </subcellularLocation>
</comment>
<dbReference type="EMBL" id="IACT01006840">
    <property type="protein sequence ID" value="LAC25962.1"/>
    <property type="molecule type" value="mRNA"/>
</dbReference>
<feature type="domain" description="MPN" evidence="4">
    <location>
        <begin position="7"/>
        <end position="146"/>
    </location>
</feature>
<name>A0A6A7G6W6_9CRUS</name>
<dbReference type="Pfam" id="PF13012">
    <property type="entry name" value="MitMem_reg"/>
    <property type="match status" value="1"/>
</dbReference>
<dbReference type="InterPro" id="IPR024969">
    <property type="entry name" value="EIF3F/CSN6-like_C"/>
</dbReference>
<dbReference type="GO" id="GO:0008180">
    <property type="term" value="C:COP9 signalosome"/>
    <property type="evidence" value="ECO:0007669"/>
    <property type="project" value="UniProtKB-UniRule"/>
</dbReference>
<protein>
    <recommendedName>
        <fullName evidence="2 3">COP9 signalosome complex subunit 6</fullName>
    </recommendedName>
</protein>
<evidence type="ECO:0000256" key="3">
    <source>
        <dbReference type="RuleBase" id="RU367006"/>
    </source>
</evidence>
<dbReference type="PANTHER" id="PTHR10540:SF8">
    <property type="entry name" value="COP9 SIGNALOSOME COMPLEX SUBUNIT 6"/>
    <property type="match status" value="1"/>
</dbReference>
<evidence type="ECO:0000256" key="1">
    <source>
        <dbReference type="ARBA" id="ARBA00010893"/>
    </source>
</evidence>
<keyword evidence="3" id="KW-0539">Nucleus</keyword>
<dbReference type="InterPro" id="IPR033859">
    <property type="entry name" value="MPN_CSN6"/>
</dbReference>
<dbReference type="CDD" id="cd08063">
    <property type="entry name" value="MPN_CSN6"/>
    <property type="match status" value="1"/>
</dbReference>
<evidence type="ECO:0000256" key="2">
    <source>
        <dbReference type="ARBA" id="ARBA00014871"/>
    </source>
</evidence>
<dbReference type="SMART" id="SM00232">
    <property type="entry name" value="JAB_MPN"/>
    <property type="match status" value="1"/>
</dbReference>
<dbReference type="GO" id="GO:0005737">
    <property type="term" value="C:cytoplasm"/>
    <property type="evidence" value="ECO:0007669"/>
    <property type="project" value="UniProtKB-SubCell"/>
</dbReference>
<dbReference type="Pfam" id="PF01398">
    <property type="entry name" value="JAB"/>
    <property type="match status" value="1"/>
</dbReference>
<dbReference type="AlphaFoldDB" id="A0A6A7G6W6"/>
<keyword evidence="3" id="KW-0963">Cytoplasm</keyword>
<keyword evidence="3" id="KW-0736">Signalosome</keyword>
<dbReference type="GO" id="GO:0000338">
    <property type="term" value="P:protein deneddylation"/>
    <property type="evidence" value="ECO:0007669"/>
    <property type="project" value="InterPro"/>
</dbReference>
<dbReference type="Gene3D" id="3.40.140.10">
    <property type="entry name" value="Cytidine Deaminase, domain 2"/>
    <property type="match status" value="1"/>
</dbReference>
<reference evidence="5" key="1">
    <citation type="submission" date="2017-11" db="EMBL/GenBank/DDBJ databases">
        <title>The sensing device of the deep-sea amphipod.</title>
        <authorList>
            <person name="Kobayashi H."/>
            <person name="Nagahama T."/>
            <person name="Arai W."/>
            <person name="Sasagawa Y."/>
            <person name="Umeda M."/>
            <person name="Hayashi T."/>
            <person name="Nikaido I."/>
            <person name="Watanabe H."/>
            <person name="Oguri K."/>
            <person name="Kitazato H."/>
            <person name="Fujioka K."/>
            <person name="Kido Y."/>
            <person name="Takami H."/>
        </authorList>
    </citation>
    <scope>NUCLEOTIDE SEQUENCE</scope>
    <source>
        <tissue evidence="5">Whole body</tissue>
    </source>
</reference>
<dbReference type="PROSITE" id="PS50249">
    <property type="entry name" value="MPN"/>
    <property type="match status" value="1"/>
</dbReference>
<comment type="function">
    <text evidence="3">Component of the COP9 signalosome complex (CSN), a complex involved in various cellular and developmental processes.</text>
</comment>